<dbReference type="OrthoDB" id="9112061at2"/>
<evidence type="ECO:0000259" key="2">
    <source>
        <dbReference type="Pfam" id="PF12697"/>
    </source>
</evidence>
<evidence type="ECO:0000313" key="3">
    <source>
        <dbReference type="EMBL" id="OQP47470.1"/>
    </source>
</evidence>
<dbReference type="InterPro" id="IPR029058">
    <property type="entry name" value="AB_hydrolase_fold"/>
</dbReference>
<dbReference type="SUPFAM" id="SSF53474">
    <property type="entry name" value="alpha/beta-Hydrolases"/>
    <property type="match status" value="1"/>
</dbReference>
<dbReference type="InterPro" id="IPR052897">
    <property type="entry name" value="Sec-Metab_Biosynth_Hydrolase"/>
</dbReference>
<feature type="domain" description="AB hydrolase-1" evidence="2">
    <location>
        <begin position="37"/>
        <end position="249"/>
    </location>
</feature>
<dbReference type="PANTHER" id="PTHR37017:SF11">
    <property type="entry name" value="ESTERASE_LIPASE_THIOESTERASE DOMAIN-CONTAINING PROTEIN"/>
    <property type="match status" value="1"/>
</dbReference>
<dbReference type="Pfam" id="PF12697">
    <property type="entry name" value="Abhydrolase_6"/>
    <property type="match status" value="1"/>
</dbReference>
<evidence type="ECO:0000313" key="4">
    <source>
        <dbReference type="Proteomes" id="UP000192610"/>
    </source>
</evidence>
<proteinExistence type="predicted"/>
<comment type="caution">
    <text evidence="3">The sequence shown here is derived from an EMBL/GenBank/DDBJ whole genome shotgun (WGS) entry which is preliminary data.</text>
</comment>
<dbReference type="Gene3D" id="3.40.50.1820">
    <property type="entry name" value="alpha/beta hydrolase"/>
    <property type="match status" value="1"/>
</dbReference>
<evidence type="ECO:0000256" key="1">
    <source>
        <dbReference type="SAM" id="SignalP"/>
    </source>
</evidence>
<dbReference type="STRING" id="354355.SAMN05660816_01674"/>
<protein>
    <recommendedName>
        <fullName evidence="2">AB hydrolase-1 domain-containing protein</fullName>
    </recommendedName>
</protein>
<dbReference type="RefSeq" id="WP_081201712.1">
    <property type="nucleotide sequence ID" value="NZ_FOCZ01000002.1"/>
</dbReference>
<dbReference type="InterPro" id="IPR000073">
    <property type="entry name" value="AB_hydrolase_1"/>
</dbReference>
<keyword evidence="4" id="KW-1185">Reference proteome</keyword>
<organism evidence="3 4">
    <name type="scientific">Niastella yeongjuensis</name>
    <dbReference type="NCBI Taxonomy" id="354355"/>
    <lineage>
        <taxon>Bacteria</taxon>
        <taxon>Pseudomonadati</taxon>
        <taxon>Bacteroidota</taxon>
        <taxon>Chitinophagia</taxon>
        <taxon>Chitinophagales</taxon>
        <taxon>Chitinophagaceae</taxon>
        <taxon>Niastella</taxon>
    </lineage>
</organism>
<feature type="chain" id="PRO_5010735257" description="AB hydrolase-1 domain-containing protein" evidence="1">
    <location>
        <begin position="27"/>
        <end position="258"/>
    </location>
</feature>
<gene>
    <name evidence="3" type="ORF">A4H97_08235</name>
</gene>
<dbReference type="AlphaFoldDB" id="A0A1V9EMV7"/>
<name>A0A1V9EMV7_9BACT</name>
<keyword evidence="1" id="KW-0732">Signal</keyword>
<dbReference type="PANTHER" id="PTHR37017">
    <property type="entry name" value="AB HYDROLASE-1 DOMAIN-CONTAINING PROTEIN-RELATED"/>
    <property type="match status" value="1"/>
</dbReference>
<sequence length="258" mass="27348">MFTFNRIMPAMMLAAVIFLFSLPVQSQTATKAGVKNIVLVHGAFADGSSWAKVIPLLKAKGYNVISVQNPLTSLADDVAATKRVLASMDGPVLLAAHSYGGMVITEAGNDPKVAGLLYICALVPDDGQSVVDVTKPVPPAPASAEFQLDSFGFLTLSNKGIHNYFAQDLPVGERDIIYATQVPWAAKGTTDKISTAAWKNKPSWVIVGANDQTVPPALERAEAKMIKATTIELQSSHVPMLSQPDKVSAFIIKAAGSL</sequence>
<feature type="signal peptide" evidence="1">
    <location>
        <begin position="1"/>
        <end position="26"/>
    </location>
</feature>
<dbReference type="Proteomes" id="UP000192610">
    <property type="component" value="Unassembled WGS sequence"/>
</dbReference>
<dbReference type="EMBL" id="LVXG01000023">
    <property type="protein sequence ID" value="OQP47470.1"/>
    <property type="molecule type" value="Genomic_DNA"/>
</dbReference>
<accession>A0A1V9EMV7</accession>
<reference evidence="4" key="1">
    <citation type="submission" date="2016-04" db="EMBL/GenBank/DDBJ databases">
        <authorList>
            <person name="Chen L."/>
            <person name="Zhuang W."/>
            <person name="Wang G."/>
        </authorList>
    </citation>
    <scope>NUCLEOTIDE SEQUENCE [LARGE SCALE GENOMIC DNA]</scope>
    <source>
        <strain evidence="4">17621</strain>
    </source>
</reference>